<evidence type="ECO:0000313" key="6">
    <source>
        <dbReference type="EMBL" id="MWV45399.1"/>
    </source>
</evidence>
<reference evidence="6 7" key="1">
    <citation type="submission" date="2019-12" db="EMBL/GenBank/DDBJ databases">
        <title>Paenibacillus sp. nov., an endophytic bacterium isolated from the stem of Dendrobium.</title>
        <authorList>
            <person name="Zhao R."/>
        </authorList>
    </citation>
    <scope>NUCLEOTIDE SEQUENCE [LARGE SCALE GENOMIC DNA]</scope>
    <source>
        <strain evidence="6 7">HJL G12</strain>
    </source>
</reference>
<accession>A0A7X3IK37</accession>
<keyword evidence="4" id="KW-1133">Transmembrane helix</keyword>
<keyword evidence="4" id="KW-0812">Transmembrane</keyword>
<dbReference type="Pfam" id="PF13407">
    <property type="entry name" value="Peripla_BP_4"/>
    <property type="match status" value="1"/>
</dbReference>
<feature type="transmembrane region" description="Helical" evidence="4">
    <location>
        <begin position="7"/>
        <end position="29"/>
    </location>
</feature>
<dbReference type="InterPro" id="IPR028082">
    <property type="entry name" value="Peripla_BP_I"/>
</dbReference>
<comment type="caution">
    <text evidence="6">The sequence shown here is derived from an EMBL/GenBank/DDBJ whole genome shotgun (WGS) entry which is preliminary data.</text>
</comment>
<dbReference type="EMBL" id="WUBI01000002">
    <property type="protein sequence ID" value="MWV45399.1"/>
    <property type="molecule type" value="Genomic_DNA"/>
</dbReference>
<dbReference type="GO" id="GO:0030246">
    <property type="term" value="F:carbohydrate binding"/>
    <property type="evidence" value="ECO:0007669"/>
    <property type="project" value="UniProtKB-ARBA"/>
</dbReference>
<evidence type="ECO:0000256" key="2">
    <source>
        <dbReference type="ARBA" id="ARBA00007639"/>
    </source>
</evidence>
<dbReference type="AlphaFoldDB" id="A0A7X3IK37"/>
<keyword evidence="4" id="KW-0472">Membrane</keyword>
<dbReference type="PANTHER" id="PTHR46847:SF1">
    <property type="entry name" value="D-ALLOSE-BINDING PERIPLASMIC PROTEIN-RELATED"/>
    <property type="match status" value="1"/>
</dbReference>
<feature type="domain" description="Periplasmic binding protein" evidence="5">
    <location>
        <begin position="48"/>
        <end position="295"/>
    </location>
</feature>
<evidence type="ECO:0000256" key="4">
    <source>
        <dbReference type="SAM" id="Phobius"/>
    </source>
</evidence>
<evidence type="ECO:0000256" key="3">
    <source>
        <dbReference type="ARBA" id="ARBA00022729"/>
    </source>
</evidence>
<dbReference type="GO" id="GO:0030313">
    <property type="term" value="C:cell envelope"/>
    <property type="evidence" value="ECO:0007669"/>
    <property type="project" value="UniProtKB-SubCell"/>
</dbReference>
<proteinExistence type="inferred from homology"/>
<dbReference type="InterPro" id="IPR025997">
    <property type="entry name" value="SBP_2_dom"/>
</dbReference>
<evidence type="ECO:0000259" key="5">
    <source>
        <dbReference type="Pfam" id="PF13407"/>
    </source>
</evidence>
<dbReference type="RefSeq" id="WP_160498957.1">
    <property type="nucleotide sequence ID" value="NZ_WUBI01000002.1"/>
</dbReference>
<sequence length="327" mass="36182">MRIQRATLLMTIIFIASVVYIILYFKLFIPTPEQEHNITVILKEHNIRSDFWQTVSAGAEAAAKESGVNITINGPLQETDIDAQIRLLEEVLEQKPQAVVIAPINDDRVTAEMEKIQEAKIPLVIIDTPVSQNSAPALVSNDHFTAGMQAGKVTLEQTKDSPKSVIISDFVNSGVSAEREKGVRKALLPFSQSVYGTYYNSDSEERAYIIAKTIMREHNDLNAIIALNESAALGAAKAIKDANKTGLIKLISFDTSVYEIRLLEEGTLNATVVQQPFNIGYLGVQTVLDLLDGKKVKPVTYTNSIVVTKENMYSPENQKLLFPFIDK</sequence>
<dbReference type="SUPFAM" id="SSF53822">
    <property type="entry name" value="Periplasmic binding protein-like I"/>
    <property type="match status" value="1"/>
</dbReference>
<keyword evidence="7" id="KW-1185">Reference proteome</keyword>
<dbReference type="PANTHER" id="PTHR46847">
    <property type="entry name" value="D-ALLOSE-BINDING PERIPLASMIC PROTEIN-RELATED"/>
    <property type="match status" value="1"/>
</dbReference>
<dbReference type="Gene3D" id="3.40.50.2300">
    <property type="match status" value="2"/>
</dbReference>
<protein>
    <submittedName>
        <fullName evidence="6">Substrate-binding domain-containing protein</fullName>
    </submittedName>
</protein>
<evidence type="ECO:0000256" key="1">
    <source>
        <dbReference type="ARBA" id="ARBA00004196"/>
    </source>
</evidence>
<dbReference type="Proteomes" id="UP000460318">
    <property type="component" value="Unassembled WGS sequence"/>
</dbReference>
<organism evidence="6 7">
    <name type="scientific">Paenibacillus dendrobii</name>
    <dbReference type="NCBI Taxonomy" id="2691084"/>
    <lineage>
        <taxon>Bacteria</taxon>
        <taxon>Bacillati</taxon>
        <taxon>Bacillota</taxon>
        <taxon>Bacilli</taxon>
        <taxon>Bacillales</taxon>
        <taxon>Paenibacillaceae</taxon>
        <taxon>Paenibacillus</taxon>
    </lineage>
</organism>
<name>A0A7X3IK37_9BACL</name>
<keyword evidence="3" id="KW-0732">Signal</keyword>
<comment type="subcellular location">
    <subcellularLocation>
        <location evidence="1">Cell envelope</location>
    </subcellularLocation>
</comment>
<evidence type="ECO:0000313" key="7">
    <source>
        <dbReference type="Proteomes" id="UP000460318"/>
    </source>
</evidence>
<gene>
    <name evidence="6" type="ORF">GRF59_17390</name>
</gene>
<comment type="similarity">
    <text evidence="2">Belongs to the bacterial solute-binding protein 2 family.</text>
</comment>